<evidence type="ECO:0000256" key="1">
    <source>
        <dbReference type="ARBA" id="ARBA00023172"/>
    </source>
</evidence>
<dbReference type="Pfam" id="PF00589">
    <property type="entry name" value="Phage_integrase"/>
    <property type="match status" value="1"/>
</dbReference>
<dbReference type="OrthoDB" id="9801717at2"/>
<dbReference type="PROSITE" id="PS51898">
    <property type="entry name" value="TYR_RECOMBINASE"/>
    <property type="match status" value="1"/>
</dbReference>
<proteinExistence type="predicted"/>
<feature type="domain" description="Tyr recombinase" evidence="2">
    <location>
        <begin position="1"/>
        <end position="151"/>
    </location>
</feature>
<gene>
    <name evidence="3" type="ORF">SAMN04489758_1627</name>
</gene>
<evidence type="ECO:0000313" key="4">
    <source>
        <dbReference type="Proteomes" id="UP000198558"/>
    </source>
</evidence>
<dbReference type="GeneID" id="78289604"/>
<protein>
    <submittedName>
        <fullName evidence="3">Phage integrase family protein</fullName>
    </submittedName>
</protein>
<evidence type="ECO:0000313" key="3">
    <source>
        <dbReference type="EMBL" id="SET87673.1"/>
    </source>
</evidence>
<organism evidence="3 4">
    <name type="scientific">Thomasclavelia cocleata</name>
    <dbReference type="NCBI Taxonomy" id="69824"/>
    <lineage>
        <taxon>Bacteria</taxon>
        <taxon>Bacillati</taxon>
        <taxon>Bacillota</taxon>
        <taxon>Erysipelotrichia</taxon>
        <taxon>Erysipelotrichales</taxon>
        <taxon>Coprobacillaceae</taxon>
        <taxon>Thomasclavelia</taxon>
    </lineage>
</organism>
<dbReference type="RefSeq" id="WP_092356892.1">
    <property type="nucleotide sequence ID" value="NZ_CAMTSG010000003.1"/>
</dbReference>
<accession>A0A1I0HTX2</accession>
<reference evidence="4" key="1">
    <citation type="submission" date="2016-10" db="EMBL/GenBank/DDBJ databases">
        <authorList>
            <person name="Varghese N."/>
            <person name="Submissions S."/>
        </authorList>
    </citation>
    <scope>NUCLEOTIDE SEQUENCE [LARGE SCALE GENOMIC DNA]</scope>
    <source>
        <strain evidence="4">DSM 1551</strain>
    </source>
</reference>
<dbReference type="GO" id="GO:0006310">
    <property type="term" value="P:DNA recombination"/>
    <property type="evidence" value="ECO:0007669"/>
    <property type="project" value="UniProtKB-KW"/>
</dbReference>
<sequence>MAKILKLANSYGSVSKMSNASRRRKPYIVRVTTGYTLNEESGIRKVPISDYIYPFIKNWYESSHCDRLLHTEEQKPFKYRNYYNSYFLPLMEQLGFDQTPHCCRHTCISLLAEAGVSPTYSKMIVGHKGAMTMTEKVYTHIDMKILIDAVNQMYYPENIKSFIQ</sequence>
<dbReference type="SUPFAM" id="SSF56349">
    <property type="entry name" value="DNA breaking-rejoining enzymes"/>
    <property type="match status" value="1"/>
</dbReference>
<dbReference type="InterPro" id="IPR002104">
    <property type="entry name" value="Integrase_catalytic"/>
</dbReference>
<keyword evidence="4" id="KW-1185">Reference proteome</keyword>
<dbReference type="GO" id="GO:0003677">
    <property type="term" value="F:DNA binding"/>
    <property type="evidence" value="ECO:0007669"/>
    <property type="project" value="InterPro"/>
</dbReference>
<dbReference type="EMBL" id="FOIN01000062">
    <property type="protein sequence ID" value="SET87673.1"/>
    <property type="molecule type" value="Genomic_DNA"/>
</dbReference>
<dbReference type="Gene3D" id="1.10.443.10">
    <property type="entry name" value="Intergrase catalytic core"/>
    <property type="match status" value="1"/>
</dbReference>
<dbReference type="GO" id="GO:0015074">
    <property type="term" value="P:DNA integration"/>
    <property type="evidence" value="ECO:0007669"/>
    <property type="project" value="InterPro"/>
</dbReference>
<name>A0A1I0HTX2_9FIRM</name>
<dbReference type="InterPro" id="IPR011010">
    <property type="entry name" value="DNA_brk_join_enz"/>
</dbReference>
<evidence type="ECO:0000259" key="2">
    <source>
        <dbReference type="PROSITE" id="PS51898"/>
    </source>
</evidence>
<dbReference type="AlphaFoldDB" id="A0A1I0HTX2"/>
<dbReference type="InterPro" id="IPR013762">
    <property type="entry name" value="Integrase-like_cat_sf"/>
</dbReference>
<dbReference type="Proteomes" id="UP000198558">
    <property type="component" value="Unassembled WGS sequence"/>
</dbReference>
<keyword evidence="1" id="KW-0233">DNA recombination</keyword>